<keyword evidence="8" id="KW-1185">Reference proteome</keyword>
<dbReference type="EMBL" id="CP021330">
    <property type="protein sequence ID" value="AVX05609.1"/>
    <property type="molecule type" value="Genomic_DNA"/>
</dbReference>
<evidence type="ECO:0000313" key="8">
    <source>
        <dbReference type="Proteomes" id="UP000258927"/>
    </source>
</evidence>
<dbReference type="PROSITE" id="PS00631">
    <property type="entry name" value="CYTOSOL_AP"/>
    <property type="match status" value="1"/>
</dbReference>
<dbReference type="RefSeq" id="WP_117396442.1">
    <property type="nucleotide sequence ID" value="NZ_CP021330.1"/>
</dbReference>
<protein>
    <submittedName>
        <fullName evidence="7">Leucyl aminopeptidase</fullName>
    </submittedName>
</protein>
<keyword evidence="3" id="KW-0645">Protease</keyword>
<feature type="domain" description="Cytosol aminopeptidase" evidence="6">
    <location>
        <begin position="296"/>
        <end position="303"/>
    </location>
</feature>
<dbReference type="InterPro" id="IPR011356">
    <property type="entry name" value="Leucine_aapep/pepB"/>
</dbReference>
<dbReference type="GO" id="GO:0006508">
    <property type="term" value="P:proteolysis"/>
    <property type="evidence" value="ECO:0007669"/>
    <property type="project" value="UniProtKB-KW"/>
</dbReference>
<dbReference type="STRING" id="1122213.GCA_000423365_00796"/>
<organism evidence="7 8">
    <name type="scientific">Maritalea myrionectae</name>
    <dbReference type="NCBI Taxonomy" id="454601"/>
    <lineage>
        <taxon>Bacteria</taxon>
        <taxon>Pseudomonadati</taxon>
        <taxon>Pseudomonadota</taxon>
        <taxon>Alphaproteobacteria</taxon>
        <taxon>Hyphomicrobiales</taxon>
        <taxon>Devosiaceae</taxon>
        <taxon>Maritalea</taxon>
    </lineage>
</organism>
<dbReference type="PANTHER" id="PTHR11963">
    <property type="entry name" value="LEUCINE AMINOPEPTIDASE-RELATED"/>
    <property type="match status" value="1"/>
</dbReference>
<evidence type="ECO:0000256" key="4">
    <source>
        <dbReference type="ARBA" id="ARBA00022801"/>
    </source>
</evidence>
<dbReference type="Pfam" id="PF00883">
    <property type="entry name" value="Peptidase_M17"/>
    <property type="match status" value="1"/>
</dbReference>
<dbReference type="SUPFAM" id="SSF52949">
    <property type="entry name" value="Macro domain-like"/>
    <property type="match status" value="1"/>
</dbReference>
<dbReference type="AlphaFoldDB" id="A0A2R4MI82"/>
<evidence type="ECO:0000313" key="7">
    <source>
        <dbReference type="EMBL" id="AVX05609.1"/>
    </source>
</evidence>
<gene>
    <name evidence="7" type="ORF">MXMO3_03103</name>
</gene>
<dbReference type="GO" id="GO:0005737">
    <property type="term" value="C:cytoplasm"/>
    <property type="evidence" value="ECO:0007669"/>
    <property type="project" value="InterPro"/>
</dbReference>
<evidence type="ECO:0000256" key="5">
    <source>
        <dbReference type="ARBA" id="ARBA00023211"/>
    </source>
</evidence>
<dbReference type="GO" id="GO:0030145">
    <property type="term" value="F:manganese ion binding"/>
    <property type="evidence" value="ECO:0007669"/>
    <property type="project" value="InterPro"/>
</dbReference>
<dbReference type="InterPro" id="IPR000819">
    <property type="entry name" value="Peptidase_M17_C"/>
</dbReference>
<dbReference type="InterPro" id="IPR048816">
    <property type="entry name" value="Peptidase_M17_N_1"/>
</dbReference>
<keyword evidence="4" id="KW-0378">Hydrolase</keyword>
<dbReference type="KEGG" id="mmyr:MXMO3_03103"/>
<evidence type="ECO:0000256" key="3">
    <source>
        <dbReference type="ARBA" id="ARBA00022670"/>
    </source>
</evidence>
<dbReference type="Gene3D" id="3.40.220.10">
    <property type="entry name" value="Leucine Aminopeptidase, subunit E, domain 1"/>
    <property type="match status" value="1"/>
</dbReference>
<keyword evidence="2 7" id="KW-0031">Aminopeptidase</keyword>
<dbReference type="PANTHER" id="PTHR11963:SF20">
    <property type="entry name" value="PEPTIDASE B"/>
    <property type="match status" value="1"/>
</dbReference>
<dbReference type="Proteomes" id="UP000258927">
    <property type="component" value="Chromosome"/>
</dbReference>
<dbReference type="CDD" id="cd00433">
    <property type="entry name" value="Peptidase_M17"/>
    <property type="match status" value="1"/>
</dbReference>
<evidence type="ECO:0000259" key="6">
    <source>
        <dbReference type="PROSITE" id="PS00631"/>
    </source>
</evidence>
<comment type="similarity">
    <text evidence="1">Belongs to the peptidase M17 family.</text>
</comment>
<evidence type="ECO:0000256" key="2">
    <source>
        <dbReference type="ARBA" id="ARBA00022438"/>
    </source>
</evidence>
<dbReference type="PRINTS" id="PR00481">
    <property type="entry name" value="LAMNOPPTDASE"/>
</dbReference>
<sequence length="450" mass="48489">MSVSKSFSVHCLWQDQDLPGALNAQQSAWVKAHNFAGKKGELVALPGKDGEVSAYLFGMGPKEQADPFVTGLAAASLPEGEYALEGDFNDPTLAAAGFRLGAYDFDRFRKTPKTVKLASLKGADEDEVDLLVEAATLARDLTNRPANDLGPETYEKEIRDFAKQHGAKVTSIVGDDLLDQNFPLIHAVGRAAHEAPRLLDFTWGDESDPKVTLVGKGVVFDTGGLDIKPPQSMLLMRKDMGGSANILGLAHAIMKANLKVRLRVLIPVVENSISANAFRPGDILDSRNGMTVEIGNTDAEGRLVLADALSLADEEKPDMIIDMATLTGAARVAVGADLGALYSTDDKLAQELVAQGKASADPLWQMPLWDEYDDMLKSNIADVNHISNGPLAGSITAALFLRRFVKNAKSWTHMDIMAWAPLARPGRPVGATEQGQRAAYRVLKARYGKK</sequence>
<dbReference type="GO" id="GO:0070006">
    <property type="term" value="F:metalloaminopeptidase activity"/>
    <property type="evidence" value="ECO:0007669"/>
    <property type="project" value="InterPro"/>
</dbReference>
<keyword evidence="5" id="KW-0464">Manganese</keyword>
<dbReference type="Gene3D" id="3.40.630.10">
    <property type="entry name" value="Zn peptidases"/>
    <property type="match status" value="1"/>
</dbReference>
<dbReference type="Pfam" id="PF21337">
    <property type="entry name" value="Peptidase_M17_N_1"/>
    <property type="match status" value="1"/>
</dbReference>
<evidence type="ECO:0000256" key="1">
    <source>
        <dbReference type="ARBA" id="ARBA00009528"/>
    </source>
</evidence>
<dbReference type="InterPro" id="IPR043472">
    <property type="entry name" value="Macro_dom-like"/>
</dbReference>
<proteinExistence type="inferred from homology"/>
<accession>A0A2R4MI82</accession>
<dbReference type="SUPFAM" id="SSF53187">
    <property type="entry name" value="Zn-dependent exopeptidases"/>
    <property type="match status" value="1"/>
</dbReference>
<name>A0A2R4MI82_9HYPH</name>
<reference evidence="7 8" key="1">
    <citation type="submission" date="2017-05" db="EMBL/GenBank/DDBJ databases">
        <title>Genome Analysis of Maritalea myrionectae HL2708#5.</title>
        <authorList>
            <consortium name="Cotde Inc.-PKNU"/>
            <person name="Jang D."/>
            <person name="Oh H.-M."/>
        </authorList>
    </citation>
    <scope>NUCLEOTIDE SEQUENCE [LARGE SCALE GENOMIC DNA]</scope>
    <source>
        <strain evidence="7 8">HL2708#5</strain>
    </source>
</reference>